<feature type="domain" description="Carrier" evidence="7">
    <location>
        <begin position="2416"/>
        <end position="2494"/>
    </location>
</feature>
<evidence type="ECO:0000256" key="1">
    <source>
        <dbReference type="ARBA" id="ARBA00022450"/>
    </source>
</evidence>
<dbReference type="InterPro" id="IPR057326">
    <property type="entry name" value="KR_dom"/>
</dbReference>
<dbReference type="Gene3D" id="3.40.366.10">
    <property type="entry name" value="Malonyl-Coenzyme A Acyl Carrier Protein, domain 2"/>
    <property type="match status" value="1"/>
</dbReference>
<dbReference type="Pfam" id="PF08242">
    <property type="entry name" value="Methyltransf_12"/>
    <property type="match status" value="1"/>
</dbReference>
<dbReference type="InterPro" id="IPR001227">
    <property type="entry name" value="Ac_transferase_dom_sf"/>
</dbReference>
<feature type="active site" description="Proton donor; for dehydratase activity" evidence="6">
    <location>
        <position position="1170"/>
    </location>
</feature>
<keyword evidence="2" id="KW-0597">Phosphoprotein</keyword>
<dbReference type="InterPro" id="IPR016039">
    <property type="entry name" value="Thiolase-like"/>
</dbReference>
<dbReference type="InterPro" id="IPR018201">
    <property type="entry name" value="Ketoacyl_synth_AS"/>
</dbReference>
<sequence length="2511" mass="274250">MYAGWEPIAILGTGCRFPGDASSPSRLWELLKNPRVVASEPPSNRFDIDSFYHKDPSYPGTTNTREGYFLSDDPRSFDAPFFNISAAEAGTMDPQQRQLLETVFESLEAAGQRLDQLQGSATGVFCGVMGSDWGEFFPVDFKSVASYAATGGARSCIANRVSYFFDWHGPSVVIDTACSSSMVALHQAVTALQQQECSVAVAAGTNLLLNPSYFITTAKMTMLSPDGRGRMWDSNANGYARGEGIASVVLKRLSDAVADGDPIECVIKATGVNQDGRTMGLTMPSGTSQLELIQNTYARAGLDPRNPWDRCQYFEAHGTGTKAGDPQEASAVHQAFFGPPESGDKLTEDETDLLYVGSIKTVVGHTEGLAGLAGIIKASLSIQNGSISPNLLYEKLNPEIEPLSKHVKVPTKLMPWPSLPPGVPRRASVNSFGFGGTNAHAILESYEPQQVVNGVNGISGINGINGINGVKSHTSIALLPFVFSAAAGRSLVDVLESYERYLQVNPDVDLMNLAWTLLQRRSALRYRLPLWAPNTNELLTKIRAELDAASKDHSVRFIHQRSANTLKKIVGVFTGQGAQWPQMGMDVICNSPEALDWLQEMQDSLDQLPAKYSPTFTLLEELSNSAADMSNAILSQPLCTALQIILVRILSNLGITFTAVVGHSSGEITAAYAAGYLTATDAIRIAYLRGLVTSQVGAKSGNSGAMMAVGMSAEEAIELCKQEEYQGRVAMAASNAASSVTLSGDADAIHELEQKLQEEKKFARRLRVDTAYHSHHMYPCSPAYKQALEDCNISIQSPTRTAWYSSVYDGVQINLDEHEDSLTSEYWIENMVRPVLFSQAVQTAVGIVGEPDLVIEVGPHPALKGPAKQVLADALTDGNDIPYIGVSARGTGGIEALASAIGDIWGYLGPTSVDISRYTRLFGSSRHFKLIKDLPEYPFNHSKLYSTESRLIKQHLHSRGGCNPLIGNLEPTTGEGEWRWHHYLRQKDLPWLDGHRVESQMIFPATGYISMAVEAAGIIAANRPMHLIQIHDFVIHQAIVLPDDVTTGTEVLFQFSQDRLASKEKADTMSGTFQLHACTGEQFQLRANGSLTVTWGQPETDSLASRSSTTPGLTALDVNDVYSFFDKLGYSYTGPFRGIQSISRKKDNACAELSNDLSSSSILLHPTVMDTTLQTMIAALGTSDDGEVSTLLIPTRIQSLTINPIFCGRSGVQLAGSTLSSAAVAVKLDADGIIGDLDLFTKQGYGMVQLAGIEVSSLHPLPKDRRLFAELIWGPYEPDATWESSTSRSTDITPLIEIAEKATLLCMKFAFEQLTAEDRQGLDWHRATVVAWFERVISMTREGTHPICKRDWLEGTREDLDALFQKGKGLVELEITKKVFDHVVAFIRSEASLLEALREDSLLTRFYCNDTQTKRMNESLGCLVGQIAFRYPRMKILEIGAGTGSATRAVLSEIGFAYHSYTFTDISVAFFEDAKAALAAHEDRFIYEALDVSRDPLEQGFQEHSYDLIVASNVLHATKFMQQTMTHVRRLLKPGGYLAMLEVTNQDLLSTSFIVSGFEGWWAGHEDGRVWGPMLTLSGWDKVLKSTGFSGVDTYTSTVENKKLSNYSVIISQAVDEHIQLLRNPMTLSDKVVSELVILGGATNWTGCLVSQLSKALELHFIRIHHAQRLEALDLEQISQQSNPVTVLSLIDIGWPWFQDLSKDRLVPMQGLVTLASKMLWVTAGSEKDCPYMGMSKGWLKSLAYENKHCLYQYLNIEDQKSVDVTLICSTLMRLVHTDKPNDYKLSTEVHSTESELLFKGGSMQICRIRSDQATNDRYLAARQHISRQVELSNSTVCAIPASEGKHSLRLIETQKGTVDADHIQIRTRYSTAQAIPVREGIFLHLVLGEDEVTGTRLLSFTDQHASSIQVPAAWTRTVSPKILENEEASFLKATADCVVAGFLIQEISPNSTLLVHEAAETLRWAIHEQALEKGTKPLFTTTTQLPSTGDAIFLPPKASPRVLAEYLPQDVSLATCLGSEPEHALIFSHMDRLLPEETRRKTVRDIYKTVAILSKQSRVDMDTLLANRLESAGALATKSASSELVNVVEVNSLSTKPAVPGCIVDWVKSTSVSAQIQPINSLVTLSGAKTYLLAGLAGDLGQSISSWMISKGARYIVLASRTPKVDPIWIEAMAKLGATIVPMAMDLTNRESVLNVYRTIQCQYPPLGGVANGALVLEDCEFVKASLDAIERNVAPKVQGSILLDELSGPNVDLDFFILFGSMMGVTGNWSQSAYSAATCFQASLIHRRRARGLVGSIIHLGLVNGIGIIARKGTGHINYVKNTTGSYLLSERDVDKFFAEAIFAGHPQSGRNAELMNGTAMVDPDEYPEIGWFEKPLIWNMISYHAKSNAERSGAADGPSSVKAQFELATSMAEVLEIIEASLTAKVRSKFSLDADVPLAASTRLQALGMDSLVAVDLRAWIAKEMGVDVPLLEILSGGTIKQLATEVSSTLPPTLIPNVSDAETTENE</sequence>
<dbReference type="RefSeq" id="XP_046071126.1">
    <property type="nucleotide sequence ID" value="XM_046219382.1"/>
</dbReference>
<keyword evidence="1" id="KW-0596">Phosphopantetheine</keyword>
<dbReference type="Proteomes" id="UP001201262">
    <property type="component" value="Unassembled WGS sequence"/>
</dbReference>
<dbReference type="SUPFAM" id="SSF51735">
    <property type="entry name" value="NAD(P)-binding Rossmann-fold domains"/>
    <property type="match status" value="1"/>
</dbReference>
<dbReference type="InterPro" id="IPR036291">
    <property type="entry name" value="NAD(P)-bd_dom_sf"/>
</dbReference>
<evidence type="ECO:0000256" key="5">
    <source>
        <dbReference type="ARBA" id="ARBA00023268"/>
    </source>
</evidence>
<evidence type="ECO:0000256" key="2">
    <source>
        <dbReference type="ARBA" id="ARBA00022553"/>
    </source>
</evidence>
<accession>A0AAD4PZS7</accession>
<protein>
    <submittedName>
        <fullName evidence="10">Polyketide synthase</fullName>
    </submittedName>
</protein>
<dbReference type="PANTHER" id="PTHR43775:SF48">
    <property type="entry name" value="HIGHLY REDUCING POLYKETIDE SYNTHASE SDGA"/>
    <property type="match status" value="1"/>
</dbReference>
<dbReference type="InterPro" id="IPR049900">
    <property type="entry name" value="PKS_mFAS_DH"/>
</dbReference>
<dbReference type="InterPro" id="IPR006162">
    <property type="entry name" value="Ppantetheine_attach_site"/>
</dbReference>
<dbReference type="InterPro" id="IPR013217">
    <property type="entry name" value="Methyltransf_12"/>
</dbReference>
<evidence type="ECO:0000256" key="6">
    <source>
        <dbReference type="PROSITE-ProRule" id="PRU01363"/>
    </source>
</evidence>
<feature type="domain" description="PKS/mFAS DH" evidence="9">
    <location>
        <begin position="963"/>
        <end position="1264"/>
    </location>
</feature>
<name>A0AAD4PZS7_9EURO</name>
<organism evidence="10 11">
    <name type="scientific">Talaromyces proteolyticus</name>
    <dbReference type="NCBI Taxonomy" id="1131652"/>
    <lineage>
        <taxon>Eukaryota</taxon>
        <taxon>Fungi</taxon>
        <taxon>Dikarya</taxon>
        <taxon>Ascomycota</taxon>
        <taxon>Pezizomycotina</taxon>
        <taxon>Eurotiomycetes</taxon>
        <taxon>Eurotiomycetidae</taxon>
        <taxon>Eurotiales</taxon>
        <taxon>Trichocomaceae</taxon>
        <taxon>Talaromyces</taxon>
        <taxon>Talaromyces sect. Bacilispori</taxon>
    </lineage>
</organism>
<dbReference type="InterPro" id="IPR020841">
    <property type="entry name" value="PKS_Beta-ketoAc_synthase_dom"/>
</dbReference>
<keyword evidence="11" id="KW-1185">Reference proteome</keyword>
<dbReference type="InterPro" id="IPR014043">
    <property type="entry name" value="Acyl_transferase_dom"/>
</dbReference>
<dbReference type="GO" id="GO:0008168">
    <property type="term" value="F:methyltransferase activity"/>
    <property type="evidence" value="ECO:0007669"/>
    <property type="project" value="UniProtKB-KW"/>
</dbReference>
<dbReference type="InterPro" id="IPR014030">
    <property type="entry name" value="Ketoacyl_synth_N"/>
</dbReference>
<dbReference type="Gene3D" id="1.10.1200.10">
    <property type="entry name" value="ACP-like"/>
    <property type="match status" value="1"/>
</dbReference>
<dbReference type="InterPro" id="IPR020806">
    <property type="entry name" value="PKS_PP-bd"/>
</dbReference>
<evidence type="ECO:0000313" key="10">
    <source>
        <dbReference type="EMBL" id="KAH8696188.1"/>
    </source>
</evidence>
<dbReference type="CDD" id="cd00833">
    <property type="entry name" value="PKS"/>
    <property type="match status" value="1"/>
</dbReference>
<feature type="domain" description="Ketosynthase family 3 (KS3)" evidence="8">
    <location>
        <begin position="5"/>
        <end position="445"/>
    </location>
</feature>
<dbReference type="SUPFAM" id="SSF55048">
    <property type="entry name" value="Probable ACP-binding domain of malonyl-CoA ACP transacylase"/>
    <property type="match status" value="1"/>
</dbReference>
<dbReference type="InterPro" id="IPR049551">
    <property type="entry name" value="PKS_DH_C"/>
</dbReference>
<dbReference type="GO" id="GO:0031177">
    <property type="term" value="F:phosphopantetheine binding"/>
    <property type="evidence" value="ECO:0007669"/>
    <property type="project" value="InterPro"/>
</dbReference>
<dbReference type="PROSITE" id="PS50075">
    <property type="entry name" value="CARRIER"/>
    <property type="match status" value="1"/>
</dbReference>
<evidence type="ECO:0000259" key="7">
    <source>
        <dbReference type="PROSITE" id="PS50075"/>
    </source>
</evidence>
<dbReference type="Pfam" id="PF16197">
    <property type="entry name" value="KAsynt_C_assoc"/>
    <property type="match status" value="1"/>
</dbReference>
<evidence type="ECO:0000256" key="4">
    <source>
        <dbReference type="ARBA" id="ARBA00022679"/>
    </source>
</evidence>
<dbReference type="InterPro" id="IPR016036">
    <property type="entry name" value="Malonyl_transacylase_ACP-bd"/>
</dbReference>
<dbReference type="CDD" id="cd02440">
    <property type="entry name" value="AdoMet_MTases"/>
    <property type="match status" value="1"/>
</dbReference>
<gene>
    <name evidence="10" type="ORF">BGW36DRAFT_417449</name>
</gene>
<dbReference type="GO" id="GO:0032259">
    <property type="term" value="P:methylation"/>
    <property type="evidence" value="ECO:0007669"/>
    <property type="project" value="UniProtKB-KW"/>
</dbReference>
<dbReference type="Pfam" id="PF08659">
    <property type="entry name" value="KR"/>
    <property type="match status" value="1"/>
</dbReference>
<dbReference type="GO" id="GO:0006633">
    <property type="term" value="P:fatty acid biosynthetic process"/>
    <property type="evidence" value="ECO:0007669"/>
    <property type="project" value="InterPro"/>
</dbReference>
<dbReference type="Pfam" id="PF21089">
    <property type="entry name" value="PKS_DH_N"/>
    <property type="match status" value="1"/>
</dbReference>
<dbReference type="InterPro" id="IPR013968">
    <property type="entry name" value="PKS_KR"/>
</dbReference>
<dbReference type="Pfam" id="PF02801">
    <property type="entry name" value="Ketoacyl-synt_C"/>
    <property type="match status" value="1"/>
</dbReference>
<dbReference type="PROSITE" id="PS00012">
    <property type="entry name" value="PHOSPHOPANTETHEINE"/>
    <property type="match status" value="1"/>
</dbReference>
<dbReference type="Gene3D" id="3.40.50.150">
    <property type="entry name" value="Vaccinia Virus protein VP39"/>
    <property type="match status" value="1"/>
</dbReference>
<dbReference type="SUPFAM" id="SSF53335">
    <property type="entry name" value="S-adenosyl-L-methionine-dependent methyltransferases"/>
    <property type="match status" value="1"/>
</dbReference>
<dbReference type="EMBL" id="JAJTJA010000007">
    <property type="protein sequence ID" value="KAH8696188.1"/>
    <property type="molecule type" value="Genomic_DNA"/>
</dbReference>
<proteinExistence type="predicted"/>
<dbReference type="InterPro" id="IPR032821">
    <property type="entry name" value="PKS_assoc"/>
</dbReference>
<dbReference type="SMART" id="SM00823">
    <property type="entry name" value="PKS_PP"/>
    <property type="match status" value="1"/>
</dbReference>
<keyword evidence="3" id="KW-0489">Methyltransferase</keyword>
<keyword evidence="4" id="KW-0808">Transferase</keyword>
<dbReference type="InterPro" id="IPR050091">
    <property type="entry name" value="PKS_NRPS_Biosynth_Enz"/>
</dbReference>
<feature type="region of interest" description="C-terminal hotdog fold" evidence="6">
    <location>
        <begin position="1113"/>
        <end position="1264"/>
    </location>
</feature>
<reference evidence="10" key="1">
    <citation type="submission" date="2021-12" db="EMBL/GenBank/DDBJ databases">
        <title>Convergent genome expansion in fungi linked to evolution of root-endophyte symbiosis.</title>
        <authorList>
            <consortium name="DOE Joint Genome Institute"/>
            <person name="Ke Y.-H."/>
            <person name="Bonito G."/>
            <person name="Liao H.-L."/>
            <person name="Looney B."/>
            <person name="Rojas-Flechas A."/>
            <person name="Nash J."/>
            <person name="Hameed K."/>
            <person name="Schadt C."/>
            <person name="Martin F."/>
            <person name="Crous P.W."/>
            <person name="Miettinen O."/>
            <person name="Magnuson J.K."/>
            <person name="Labbe J."/>
            <person name="Jacobson D."/>
            <person name="Doktycz M.J."/>
            <person name="Veneault-Fourrey C."/>
            <person name="Kuo A."/>
            <person name="Mondo S."/>
            <person name="Calhoun S."/>
            <person name="Riley R."/>
            <person name="Ohm R."/>
            <person name="LaButti K."/>
            <person name="Andreopoulos B."/>
            <person name="Pangilinan J."/>
            <person name="Nolan M."/>
            <person name="Tritt A."/>
            <person name="Clum A."/>
            <person name="Lipzen A."/>
            <person name="Daum C."/>
            <person name="Barry K."/>
            <person name="Grigoriev I.V."/>
            <person name="Vilgalys R."/>
        </authorList>
    </citation>
    <scope>NUCLEOTIDE SEQUENCE</scope>
    <source>
        <strain evidence="10">PMI_201</strain>
    </source>
</reference>
<dbReference type="GO" id="GO:0044550">
    <property type="term" value="P:secondary metabolite biosynthetic process"/>
    <property type="evidence" value="ECO:0007669"/>
    <property type="project" value="TreeGrafter"/>
</dbReference>
<dbReference type="FunFam" id="3.40.47.10:FF:000019">
    <property type="entry name" value="Polyketide synthase type I"/>
    <property type="match status" value="1"/>
</dbReference>
<dbReference type="InterPro" id="IPR009081">
    <property type="entry name" value="PP-bd_ACP"/>
</dbReference>
<feature type="active site" description="Proton acceptor; for dehydratase activity" evidence="6">
    <location>
        <position position="995"/>
    </location>
</feature>
<dbReference type="SMART" id="SM00826">
    <property type="entry name" value="PKS_DH"/>
    <property type="match status" value="1"/>
</dbReference>
<evidence type="ECO:0000259" key="8">
    <source>
        <dbReference type="PROSITE" id="PS52004"/>
    </source>
</evidence>
<evidence type="ECO:0000313" key="11">
    <source>
        <dbReference type="Proteomes" id="UP001201262"/>
    </source>
</evidence>
<dbReference type="InterPro" id="IPR014031">
    <property type="entry name" value="Ketoacyl_synth_C"/>
</dbReference>
<evidence type="ECO:0000259" key="9">
    <source>
        <dbReference type="PROSITE" id="PS52019"/>
    </source>
</evidence>
<dbReference type="Gene3D" id="3.10.129.110">
    <property type="entry name" value="Polyketide synthase dehydratase"/>
    <property type="match status" value="1"/>
</dbReference>
<dbReference type="Pfam" id="PF00698">
    <property type="entry name" value="Acyl_transf_1"/>
    <property type="match status" value="1"/>
</dbReference>
<dbReference type="InterPro" id="IPR042104">
    <property type="entry name" value="PKS_dehydratase_sf"/>
</dbReference>
<dbReference type="InterPro" id="IPR049552">
    <property type="entry name" value="PKS_DH_N"/>
</dbReference>
<dbReference type="Pfam" id="PF14765">
    <property type="entry name" value="PS-DH"/>
    <property type="match status" value="1"/>
</dbReference>
<feature type="region of interest" description="N-terminal hotdog fold" evidence="6">
    <location>
        <begin position="963"/>
        <end position="1098"/>
    </location>
</feature>
<dbReference type="InterPro" id="IPR029063">
    <property type="entry name" value="SAM-dependent_MTases_sf"/>
</dbReference>
<dbReference type="InterPro" id="IPR036736">
    <property type="entry name" value="ACP-like_sf"/>
</dbReference>
<comment type="caution">
    <text evidence="10">The sequence shown here is derived from an EMBL/GenBank/DDBJ whole genome shotgun (WGS) entry which is preliminary data.</text>
</comment>
<dbReference type="Gene3D" id="3.40.50.720">
    <property type="entry name" value="NAD(P)-binding Rossmann-like Domain"/>
    <property type="match status" value="1"/>
</dbReference>
<dbReference type="PROSITE" id="PS00606">
    <property type="entry name" value="KS3_1"/>
    <property type="match status" value="1"/>
</dbReference>
<dbReference type="Pfam" id="PF00550">
    <property type="entry name" value="PP-binding"/>
    <property type="match status" value="1"/>
</dbReference>
<dbReference type="SUPFAM" id="SSF52151">
    <property type="entry name" value="FabD/lysophospholipase-like"/>
    <property type="match status" value="1"/>
</dbReference>
<dbReference type="SUPFAM" id="SSF53901">
    <property type="entry name" value="Thiolase-like"/>
    <property type="match status" value="1"/>
</dbReference>
<dbReference type="PROSITE" id="PS52019">
    <property type="entry name" value="PKS_MFAS_DH"/>
    <property type="match status" value="1"/>
</dbReference>
<dbReference type="SMART" id="SM00827">
    <property type="entry name" value="PKS_AT"/>
    <property type="match status" value="1"/>
</dbReference>
<dbReference type="SMART" id="SM00825">
    <property type="entry name" value="PKS_KS"/>
    <property type="match status" value="1"/>
</dbReference>
<dbReference type="GeneID" id="70249669"/>
<dbReference type="GO" id="GO:0004312">
    <property type="term" value="F:fatty acid synthase activity"/>
    <property type="evidence" value="ECO:0007669"/>
    <property type="project" value="TreeGrafter"/>
</dbReference>
<keyword evidence="5" id="KW-0511">Multifunctional enzyme</keyword>
<dbReference type="GO" id="GO:0004315">
    <property type="term" value="F:3-oxoacyl-[acyl-carrier-protein] synthase activity"/>
    <property type="evidence" value="ECO:0007669"/>
    <property type="project" value="InterPro"/>
</dbReference>
<dbReference type="Pfam" id="PF00109">
    <property type="entry name" value="ketoacyl-synt"/>
    <property type="match status" value="1"/>
</dbReference>
<dbReference type="InterPro" id="IPR016035">
    <property type="entry name" value="Acyl_Trfase/lysoPLipase"/>
</dbReference>
<dbReference type="InterPro" id="IPR020807">
    <property type="entry name" value="PKS_DH"/>
</dbReference>
<evidence type="ECO:0000256" key="3">
    <source>
        <dbReference type="ARBA" id="ARBA00022603"/>
    </source>
</evidence>
<dbReference type="Gene3D" id="3.40.47.10">
    <property type="match status" value="1"/>
</dbReference>
<dbReference type="PANTHER" id="PTHR43775">
    <property type="entry name" value="FATTY ACID SYNTHASE"/>
    <property type="match status" value="1"/>
</dbReference>
<dbReference type="SUPFAM" id="SSF47336">
    <property type="entry name" value="ACP-like"/>
    <property type="match status" value="1"/>
</dbReference>
<dbReference type="SMART" id="SM00822">
    <property type="entry name" value="PKS_KR"/>
    <property type="match status" value="1"/>
</dbReference>
<dbReference type="PROSITE" id="PS52004">
    <property type="entry name" value="KS3_2"/>
    <property type="match status" value="1"/>
</dbReference>